<evidence type="ECO:0000256" key="13">
    <source>
        <dbReference type="ARBA" id="ARBA00022833"/>
    </source>
</evidence>
<dbReference type="InterPro" id="IPR050784">
    <property type="entry name" value="IAP"/>
</dbReference>
<dbReference type="InterPro" id="IPR001841">
    <property type="entry name" value="Znf_RING"/>
</dbReference>
<keyword evidence="10" id="KW-0479">Metal-binding</keyword>
<evidence type="ECO:0000256" key="14">
    <source>
        <dbReference type="ARBA" id="ARBA00022843"/>
    </source>
</evidence>
<comment type="subcellular location">
    <subcellularLocation>
        <location evidence="2">Cytoplasm</location>
    </subcellularLocation>
</comment>
<evidence type="ECO:0000313" key="19">
    <source>
        <dbReference type="Proteomes" id="UP000812440"/>
    </source>
</evidence>
<dbReference type="OrthoDB" id="774873at2759"/>
<dbReference type="GO" id="GO:0043027">
    <property type="term" value="F:cysteine-type endopeptidase inhibitor activity involved in apoptotic process"/>
    <property type="evidence" value="ECO:0007669"/>
    <property type="project" value="TreeGrafter"/>
</dbReference>
<dbReference type="Pfam" id="PF00653">
    <property type="entry name" value="BIR"/>
    <property type="match status" value="1"/>
</dbReference>
<evidence type="ECO:0000313" key="18">
    <source>
        <dbReference type="EMBL" id="KAG8430388.1"/>
    </source>
</evidence>
<dbReference type="GO" id="GO:0006915">
    <property type="term" value="P:apoptotic process"/>
    <property type="evidence" value="ECO:0007669"/>
    <property type="project" value="UniProtKB-KW"/>
</dbReference>
<dbReference type="PROSITE" id="PS50089">
    <property type="entry name" value="ZF_RING_2"/>
    <property type="match status" value="1"/>
</dbReference>
<dbReference type="InterPro" id="IPR013083">
    <property type="entry name" value="Znf_RING/FYVE/PHD"/>
</dbReference>
<evidence type="ECO:0000256" key="10">
    <source>
        <dbReference type="ARBA" id="ARBA00022723"/>
    </source>
</evidence>
<evidence type="ECO:0000256" key="12">
    <source>
        <dbReference type="ARBA" id="ARBA00022786"/>
    </source>
</evidence>
<organism evidence="18 19">
    <name type="scientific">Hymenochirus boettgeri</name>
    <name type="common">Congo dwarf clawed frog</name>
    <dbReference type="NCBI Taxonomy" id="247094"/>
    <lineage>
        <taxon>Eukaryota</taxon>
        <taxon>Metazoa</taxon>
        <taxon>Chordata</taxon>
        <taxon>Craniata</taxon>
        <taxon>Vertebrata</taxon>
        <taxon>Euteleostomi</taxon>
        <taxon>Amphibia</taxon>
        <taxon>Batrachia</taxon>
        <taxon>Anura</taxon>
        <taxon>Pipoidea</taxon>
        <taxon>Pipidae</taxon>
        <taxon>Pipinae</taxon>
        <taxon>Hymenochirus</taxon>
    </lineage>
</organism>
<dbReference type="Gene3D" id="1.10.1170.10">
    <property type="entry name" value="Inhibitor Of Apoptosis Protein (2mihbC-IAP-1), Chain A"/>
    <property type="match status" value="1"/>
</dbReference>
<keyword evidence="8" id="KW-0053">Apoptosis</keyword>
<evidence type="ECO:0000256" key="3">
    <source>
        <dbReference type="ARBA" id="ARBA00006672"/>
    </source>
</evidence>
<evidence type="ECO:0000256" key="11">
    <source>
        <dbReference type="ARBA" id="ARBA00022771"/>
    </source>
</evidence>
<evidence type="ECO:0000256" key="16">
    <source>
        <dbReference type="SAM" id="MobiDB-lite"/>
    </source>
</evidence>
<keyword evidence="5" id="KW-0963">Cytoplasm</keyword>
<dbReference type="Proteomes" id="UP000812440">
    <property type="component" value="Unassembled WGS sequence"/>
</dbReference>
<dbReference type="CDD" id="cd00022">
    <property type="entry name" value="BIR"/>
    <property type="match status" value="1"/>
</dbReference>
<dbReference type="GO" id="GO:0005737">
    <property type="term" value="C:cytoplasm"/>
    <property type="evidence" value="ECO:0007669"/>
    <property type="project" value="UniProtKB-SubCell"/>
</dbReference>
<keyword evidence="9" id="KW-0789">Thiol protease inhibitor</keyword>
<dbReference type="AlphaFoldDB" id="A0A8T2II02"/>
<evidence type="ECO:0000256" key="2">
    <source>
        <dbReference type="ARBA" id="ARBA00004496"/>
    </source>
</evidence>
<feature type="domain" description="RING-type" evidence="17">
    <location>
        <begin position="145"/>
        <end position="180"/>
    </location>
</feature>
<dbReference type="FunFam" id="1.10.1170.10:FF:000002">
    <property type="entry name" value="Baculoviral IAP repeat containing 7"/>
    <property type="match status" value="1"/>
</dbReference>
<keyword evidence="12" id="KW-0833">Ubl conjugation pathway</keyword>
<feature type="region of interest" description="Disordered" evidence="16">
    <location>
        <begin position="85"/>
        <end position="133"/>
    </location>
</feature>
<dbReference type="Gene3D" id="3.30.40.10">
    <property type="entry name" value="Zinc/RING finger domain, C3HC4 (zinc finger)"/>
    <property type="match status" value="1"/>
</dbReference>
<evidence type="ECO:0000259" key="17">
    <source>
        <dbReference type="PROSITE" id="PS50089"/>
    </source>
</evidence>
<dbReference type="PANTHER" id="PTHR10044:SF163">
    <property type="entry name" value="BACULOVIRAL IAP REPEAT-CONTAINING PROTEIN 7"/>
    <property type="match status" value="1"/>
</dbReference>
<keyword evidence="7" id="KW-0646">Protease inhibitor</keyword>
<evidence type="ECO:0000256" key="15">
    <source>
        <dbReference type="PROSITE-ProRule" id="PRU00175"/>
    </source>
</evidence>
<dbReference type="SUPFAM" id="SSF57924">
    <property type="entry name" value="Inhibitor of apoptosis (IAP) repeat"/>
    <property type="match status" value="1"/>
</dbReference>
<comment type="caution">
    <text evidence="18">The sequence shown here is derived from an EMBL/GenBank/DDBJ whole genome shotgun (WGS) entry which is preliminary data.</text>
</comment>
<name>A0A8T2II02_9PIPI</name>
<reference evidence="18" key="1">
    <citation type="thesis" date="2020" institute="ProQuest LLC" country="789 East Eisenhower Parkway, Ann Arbor, MI, USA">
        <title>Comparative Genomics and Chromosome Evolution.</title>
        <authorList>
            <person name="Mudd A.B."/>
        </authorList>
    </citation>
    <scope>NUCLEOTIDE SEQUENCE</scope>
    <source>
        <strain evidence="18">Female2</strain>
        <tissue evidence="18">Blood</tissue>
    </source>
</reference>
<dbReference type="SMART" id="SM00238">
    <property type="entry name" value="BIR"/>
    <property type="match status" value="1"/>
</dbReference>
<comment type="catalytic activity">
    <reaction evidence="1">
        <text>S-ubiquitinyl-[E2 ubiquitin-conjugating enzyme]-L-cysteine + [acceptor protein]-L-lysine = [E2 ubiquitin-conjugating enzyme]-L-cysteine + N(6)-ubiquitinyl-[acceptor protein]-L-lysine.</text>
        <dbReference type="EC" id="2.3.2.27"/>
    </reaction>
</comment>
<dbReference type="SMART" id="SM00184">
    <property type="entry name" value="RING"/>
    <property type="match status" value="1"/>
</dbReference>
<dbReference type="EC" id="2.3.2.27" evidence="4"/>
<dbReference type="PROSITE" id="PS50143">
    <property type="entry name" value="BIR_REPEAT_2"/>
    <property type="match status" value="1"/>
</dbReference>
<gene>
    <name evidence="18" type="ORF">GDO86_017899</name>
</gene>
<dbReference type="GO" id="GO:0031398">
    <property type="term" value="P:positive regulation of protein ubiquitination"/>
    <property type="evidence" value="ECO:0007669"/>
    <property type="project" value="TreeGrafter"/>
</dbReference>
<evidence type="ECO:0000256" key="1">
    <source>
        <dbReference type="ARBA" id="ARBA00000900"/>
    </source>
</evidence>
<dbReference type="InterPro" id="IPR001370">
    <property type="entry name" value="BIR_rpt"/>
</dbReference>
<keyword evidence="14" id="KW-0832">Ubl conjugation</keyword>
<feature type="compositionally biased region" description="Polar residues" evidence="16">
    <location>
        <begin position="111"/>
        <end position="121"/>
    </location>
</feature>
<accession>A0A8T2II02</accession>
<dbReference type="GO" id="GO:0061630">
    <property type="term" value="F:ubiquitin protein ligase activity"/>
    <property type="evidence" value="ECO:0007669"/>
    <property type="project" value="UniProtKB-EC"/>
</dbReference>
<dbReference type="GO" id="GO:0005634">
    <property type="term" value="C:nucleus"/>
    <property type="evidence" value="ECO:0007669"/>
    <property type="project" value="TreeGrafter"/>
</dbReference>
<keyword evidence="6" id="KW-0808">Transferase</keyword>
<evidence type="ECO:0000256" key="7">
    <source>
        <dbReference type="ARBA" id="ARBA00022690"/>
    </source>
</evidence>
<evidence type="ECO:0000256" key="4">
    <source>
        <dbReference type="ARBA" id="ARBA00012483"/>
    </source>
</evidence>
<evidence type="ECO:0000256" key="8">
    <source>
        <dbReference type="ARBA" id="ARBA00022703"/>
    </source>
</evidence>
<dbReference type="CDD" id="cd16713">
    <property type="entry name" value="RING-HC_BIRC2_3_7"/>
    <property type="match status" value="1"/>
</dbReference>
<evidence type="ECO:0000256" key="9">
    <source>
        <dbReference type="ARBA" id="ARBA00022704"/>
    </source>
</evidence>
<keyword evidence="19" id="KW-1185">Reference proteome</keyword>
<evidence type="ECO:0000256" key="5">
    <source>
        <dbReference type="ARBA" id="ARBA00022490"/>
    </source>
</evidence>
<comment type="similarity">
    <text evidence="3">Belongs to the IAP family.</text>
</comment>
<dbReference type="EMBL" id="JAACNH010001041">
    <property type="protein sequence ID" value="KAG8430388.1"/>
    <property type="molecule type" value="Genomic_DNA"/>
</dbReference>
<dbReference type="GO" id="GO:0043066">
    <property type="term" value="P:negative regulation of apoptotic process"/>
    <property type="evidence" value="ECO:0007669"/>
    <property type="project" value="TreeGrafter"/>
</dbReference>
<dbReference type="Pfam" id="PF13920">
    <property type="entry name" value="zf-C3HC4_3"/>
    <property type="match status" value="1"/>
</dbReference>
<feature type="compositionally biased region" description="Polar residues" evidence="16">
    <location>
        <begin position="85"/>
        <end position="94"/>
    </location>
</feature>
<proteinExistence type="inferred from homology"/>
<sequence>MRVNTGLYPEMVSPRWFLKFPKSVKMPGNRDQVKCFHCDGGLRNWELGDDPWVEHAKWFPMCDFLLESKGEAFIHQVQEANFISPETSPVSSASYEEGPSALPDPAHPPDTWSQGAGSVPQSPRDPAELLSPEEELRRLKEERMCKVCMDRDVSVVFVPCGHLAVCTGCAPNLRHCPICRATIRGSVRTFMS</sequence>
<dbReference type="PANTHER" id="PTHR10044">
    <property type="entry name" value="INHIBITOR OF APOPTOSIS"/>
    <property type="match status" value="1"/>
</dbReference>
<dbReference type="FunFam" id="3.30.40.10:FF:000184">
    <property type="entry name" value="Baculoviral IAP repeat containing 2"/>
    <property type="match status" value="1"/>
</dbReference>
<dbReference type="GO" id="GO:0008270">
    <property type="term" value="F:zinc ion binding"/>
    <property type="evidence" value="ECO:0007669"/>
    <property type="project" value="UniProtKB-KW"/>
</dbReference>
<dbReference type="GO" id="GO:0004869">
    <property type="term" value="F:cysteine-type endopeptidase inhibitor activity"/>
    <property type="evidence" value="ECO:0007669"/>
    <property type="project" value="UniProtKB-KW"/>
</dbReference>
<keyword evidence="13" id="KW-0862">Zinc</keyword>
<protein>
    <recommendedName>
        <fullName evidence="4">RING-type E3 ubiquitin transferase</fullName>
        <ecNumber evidence="4">2.3.2.27</ecNumber>
    </recommendedName>
</protein>
<keyword evidence="11 15" id="KW-0863">Zinc-finger</keyword>
<dbReference type="GO" id="GO:0051726">
    <property type="term" value="P:regulation of cell cycle"/>
    <property type="evidence" value="ECO:0007669"/>
    <property type="project" value="TreeGrafter"/>
</dbReference>
<evidence type="ECO:0000256" key="6">
    <source>
        <dbReference type="ARBA" id="ARBA00022679"/>
    </source>
</evidence>